<reference evidence="2 3" key="1">
    <citation type="submission" date="2019-06" db="EMBL/GenBank/DDBJ databases">
        <title>Sequencing the genomes of 1000 actinobacteria strains.</title>
        <authorList>
            <person name="Klenk H.-P."/>
        </authorList>
    </citation>
    <scope>NUCLEOTIDE SEQUENCE [LARGE SCALE GENOMIC DNA]</scope>
    <source>
        <strain evidence="2 3">DSM 18607</strain>
    </source>
</reference>
<dbReference type="InterPro" id="IPR025402">
    <property type="entry name" value="DMP19_C"/>
</dbReference>
<comment type="caution">
    <text evidence="2">The sequence shown here is derived from an EMBL/GenBank/DDBJ whole genome shotgun (WGS) entry which is preliminary data.</text>
</comment>
<dbReference type="OrthoDB" id="2216871at2"/>
<dbReference type="RefSeq" id="WP_141849849.1">
    <property type="nucleotide sequence ID" value="NZ_BAAAPR010000012.1"/>
</dbReference>
<dbReference type="Proteomes" id="UP000317893">
    <property type="component" value="Unassembled WGS sequence"/>
</dbReference>
<feature type="domain" description="DNA mimic protein DMP19 C-terminal" evidence="1">
    <location>
        <begin position="19"/>
        <end position="122"/>
    </location>
</feature>
<evidence type="ECO:0000313" key="2">
    <source>
        <dbReference type="EMBL" id="TQJ10658.1"/>
    </source>
</evidence>
<protein>
    <submittedName>
        <fullName evidence="2">Uncharacterized protein DUF4375</fullName>
    </submittedName>
</protein>
<dbReference type="Gene3D" id="1.20.1420.60">
    <property type="match status" value="1"/>
</dbReference>
<sequence length="144" mass="15907">MTGDPWAVYERLSQRDGSRLTPDERRLVALAAARAEVNNGGLHQYFVNSSGDLVIDAIDAARCAGVPKLEALLRRAVEILDLEDPGDRSRRQDRLIDHMDDEAFSALDEAYYALEVEVDLDQAMARLAAACEVDPGSPVTHSRR</sequence>
<dbReference type="AlphaFoldDB" id="A0A542E5P3"/>
<name>A0A542E5P3_9MICO</name>
<accession>A0A542E5P3</accession>
<evidence type="ECO:0000313" key="3">
    <source>
        <dbReference type="Proteomes" id="UP000317893"/>
    </source>
</evidence>
<keyword evidence="3" id="KW-1185">Reference proteome</keyword>
<organism evidence="2 3">
    <name type="scientific">Lapillicoccus jejuensis</name>
    <dbReference type="NCBI Taxonomy" id="402171"/>
    <lineage>
        <taxon>Bacteria</taxon>
        <taxon>Bacillati</taxon>
        <taxon>Actinomycetota</taxon>
        <taxon>Actinomycetes</taxon>
        <taxon>Micrococcales</taxon>
        <taxon>Intrasporangiaceae</taxon>
        <taxon>Lapillicoccus</taxon>
    </lineage>
</organism>
<dbReference type="EMBL" id="VFMN01000001">
    <property type="protein sequence ID" value="TQJ10658.1"/>
    <property type="molecule type" value="Genomic_DNA"/>
</dbReference>
<evidence type="ECO:0000259" key="1">
    <source>
        <dbReference type="Pfam" id="PF14300"/>
    </source>
</evidence>
<gene>
    <name evidence="2" type="ORF">FB458_3787</name>
</gene>
<dbReference type="Pfam" id="PF14300">
    <property type="entry name" value="DMP19"/>
    <property type="match status" value="1"/>
</dbReference>
<proteinExistence type="predicted"/>